<feature type="transmembrane region" description="Helical" evidence="7">
    <location>
        <begin position="339"/>
        <end position="361"/>
    </location>
</feature>
<keyword evidence="6 7" id="KW-0472">Membrane</keyword>
<evidence type="ECO:0000313" key="10">
    <source>
        <dbReference type="Proteomes" id="UP000463051"/>
    </source>
</evidence>
<dbReference type="Gene3D" id="1.20.1720.10">
    <property type="entry name" value="Multidrug resistance protein D"/>
    <property type="match status" value="1"/>
</dbReference>
<dbReference type="NCBIfam" id="TIGR00711">
    <property type="entry name" value="efflux_EmrB"/>
    <property type="match status" value="1"/>
</dbReference>
<dbReference type="GO" id="GO:0022857">
    <property type="term" value="F:transmembrane transporter activity"/>
    <property type="evidence" value="ECO:0007669"/>
    <property type="project" value="InterPro"/>
</dbReference>
<dbReference type="PROSITE" id="PS50850">
    <property type="entry name" value="MFS"/>
    <property type="match status" value="1"/>
</dbReference>
<name>A0A7X2L3D9_9BACL</name>
<keyword evidence="10" id="KW-1185">Reference proteome</keyword>
<dbReference type="AlphaFoldDB" id="A0A7X2L3D9"/>
<evidence type="ECO:0000313" key="9">
    <source>
        <dbReference type="EMBL" id="MRN55178.1"/>
    </source>
</evidence>
<dbReference type="GO" id="GO:0005886">
    <property type="term" value="C:plasma membrane"/>
    <property type="evidence" value="ECO:0007669"/>
    <property type="project" value="UniProtKB-SubCell"/>
</dbReference>
<keyword evidence="4 7" id="KW-0812">Transmembrane</keyword>
<comment type="caution">
    <text evidence="9">The sequence shown here is derived from an EMBL/GenBank/DDBJ whole genome shotgun (WGS) entry which is preliminary data.</text>
</comment>
<feature type="transmembrane region" description="Helical" evidence="7">
    <location>
        <begin position="445"/>
        <end position="466"/>
    </location>
</feature>
<accession>A0A7X2L3D9</accession>
<feature type="domain" description="Major facilitator superfamily (MFS) profile" evidence="8">
    <location>
        <begin position="54"/>
        <end position="512"/>
    </location>
</feature>
<dbReference type="InterPro" id="IPR011701">
    <property type="entry name" value="MFS"/>
</dbReference>
<feature type="transmembrane region" description="Helical" evidence="7">
    <location>
        <begin position="308"/>
        <end position="333"/>
    </location>
</feature>
<evidence type="ECO:0000259" key="8">
    <source>
        <dbReference type="PROSITE" id="PS50850"/>
    </source>
</evidence>
<keyword evidence="5 7" id="KW-1133">Transmembrane helix</keyword>
<organism evidence="9 10">
    <name type="scientific">Paenibacillus monticola</name>
    <dbReference type="NCBI Taxonomy" id="2666075"/>
    <lineage>
        <taxon>Bacteria</taxon>
        <taxon>Bacillati</taxon>
        <taxon>Bacillota</taxon>
        <taxon>Bacilli</taxon>
        <taxon>Bacillales</taxon>
        <taxon>Paenibacillaceae</taxon>
        <taxon>Paenibacillus</taxon>
    </lineage>
</organism>
<keyword evidence="3" id="KW-1003">Cell membrane</keyword>
<feature type="transmembrane region" description="Helical" evidence="7">
    <location>
        <begin position="149"/>
        <end position="170"/>
    </location>
</feature>
<evidence type="ECO:0000256" key="4">
    <source>
        <dbReference type="ARBA" id="ARBA00022692"/>
    </source>
</evidence>
<feature type="transmembrane region" description="Helical" evidence="7">
    <location>
        <begin position="207"/>
        <end position="227"/>
    </location>
</feature>
<protein>
    <submittedName>
        <fullName evidence="9">DHA2 family efflux MFS transporter permease subunit</fullName>
    </submittedName>
</protein>
<gene>
    <name evidence="9" type="ORF">GJB61_19540</name>
</gene>
<feature type="transmembrane region" description="Helical" evidence="7">
    <location>
        <begin position="92"/>
        <end position="112"/>
    </location>
</feature>
<evidence type="ECO:0000256" key="3">
    <source>
        <dbReference type="ARBA" id="ARBA00022475"/>
    </source>
</evidence>
<feature type="transmembrane region" description="Helical" evidence="7">
    <location>
        <begin position="119"/>
        <end position="137"/>
    </location>
</feature>
<dbReference type="Gene3D" id="1.20.1250.20">
    <property type="entry name" value="MFS general substrate transporter like domains"/>
    <property type="match status" value="1"/>
</dbReference>
<reference evidence="9 10" key="1">
    <citation type="submission" date="2019-11" db="EMBL/GenBank/DDBJ databases">
        <title>Paenibacillus monticola sp. nov., a novel PGPR strain isolated from mountain sample in China.</title>
        <authorList>
            <person name="Zhao Q."/>
            <person name="Li H.-P."/>
            <person name="Zhang J.-L."/>
        </authorList>
    </citation>
    <scope>NUCLEOTIDE SEQUENCE [LARGE SCALE GENOMIC DNA]</scope>
    <source>
        <strain evidence="9 10">LC-T2</strain>
    </source>
</reference>
<feature type="transmembrane region" description="Helical" evidence="7">
    <location>
        <begin position="52"/>
        <end position="72"/>
    </location>
</feature>
<dbReference type="PANTHER" id="PTHR42718:SF43">
    <property type="entry name" value="LINCOMYCIN RESISTANCE PROTEIN LMRB"/>
    <property type="match status" value="1"/>
</dbReference>
<comment type="subcellular location">
    <subcellularLocation>
        <location evidence="1">Cell membrane</location>
        <topology evidence="1">Multi-pass membrane protein</topology>
    </subcellularLocation>
</comment>
<evidence type="ECO:0000256" key="6">
    <source>
        <dbReference type="ARBA" id="ARBA00023136"/>
    </source>
</evidence>
<feature type="transmembrane region" description="Helical" evidence="7">
    <location>
        <begin position="177"/>
        <end position="201"/>
    </location>
</feature>
<proteinExistence type="predicted"/>
<dbReference type="Proteomes" id="UP000463051">
    <property type="component" value="Unassembled WGS sequence"/>
</dbReference>
<keyword evidence="2" id="KW-0813">Transport</keyword>
<dbReference type="CDD" id="cd17503">
    <property type="entry name" value="MFS_LmrB_MDR_like"/>
    <property type="match status" value="1"/>
</dbReference>
<sequence length="521" mass="56577">MNSHCWLQQGLSLFYWAKQIEKREKTHFQEDIRVEATVQGQQKTEEIKFKTLPILISLLLAGFIGMFSETALNVALSDLMNVLNITPSTAQWLTTAYLLTLGILVPISGLLLQWFTTRQLFVAALCFSILGTFLAAVSPNFEFLLTARVVQAMGTALLLPLMFNTILVIIPPAKRGAAMGLIGLVIMVAPAIGPTIAGLLIESLSWHWIFWLSLPFLVIALVCGILFMQNVTKVTKPRIDALSIVLSSLGFGGIVYGFSSAGGTEGWGTPKVIIPIIIGVVALALFVFRQLTMKQPMINMRAFKYPMFVVGVVMVFIAMMVILSSMLILPMYLQQGQGYTAFKAGLLLLPGGLINGLMSPLMGRLFDKYGPKWLVIPGLIIIAVSLWFFSSITATSTVVFVIVLHSALMIGVSMIFMPAQTNGINQLPMELYPDGTAIMNTLQQVAGAIGTALAVSIMTAGTNSFLKGVADPKDPANMLSAFTNGVQNAFIFGMIVSIVGLVVAFFLKRVIVSHQTQSSMH</sequence>
<evidence type="ECO:0000256" key="1">
    <source>
        <dbReference type="ARBA" id="ARBA00004651"/>
    </source>
</evidence>
<dbReference type="PANTHER" id="PTHR42718">
    <property type="entry name" value="MAJOR FACILITATOR SUPERFAMILY MULTIDRUG TRANSPORTER MFSC"/>
    <property type="match status" value="1"/>
</dbReference>
<feature type="transmembrane region" description="Helical" evidence="7">
    <location>
        <begin position="373"/>
        <end position="392"/>
    </location>
</feature>
<dbReference type="EMBL" id="WJXB01000007">
    <property type="protein sequence ID" value="MRN55178.1"/>
    <property type="molecule type" value="Genomic_DNA"/>
</dbReference>
<dbReference type="PRINTS" id="PR01036">
    <property type="entry name" value="TCRTETB"/>
</dbReference>
<evidence type="ECO:0000256" key="5">
    <source>
        <dbReference type="ARBA" id="ARBA00022989"/>
    </source>
</evidence>
<feature type="transmembrane region" description="Helical" evidence="7">
    <location>
        <begin position="398"/>
        <end position="419"/>
    </location>
</feature>
<feature type="transmembrane region" description="Helical" evidence="7">
    <location>
        <begin position="486"/>
        <end position="507"/>
    </location>
</feature>
<feature type="transmembrane region" description="Helical" evidence="7">
    <location>
        <begin position="239"/>
        <end position="258"/>
    </location>
</feature>
<dbReference type="SUPFAM" id="SSF103473">
    <property type="entry name" value="MFS general substrate transporter"/>
    <property type="match status" value="1"/>
</dbReference>
<dbReference type="InterPro" id="IPR020846">
    <property type="entry name" value="MFS_dom"/>
</dbReference>
<evidence type="ECO:0000256" key="2">
    <source>
        <dbReference type="ARBA" id="ARBA00022448"/>
    </source>
</evidence>
<feature type="transmembrane region" description="Helical" evidence="7">
    <location>
        <begin position="270"/>
        <end position="288"/>
    </location>
</feature>
<dbReference type="InterPro" id="IPR036259">
    <property type="entry name" value="MFS_trans_sf"/>
</dbReference>
<evidence type="ECO:0000256" key="7">
    <source>
        <dbReference type="SAM" id="Phobius"/>
    </source>
</evidence>
<dbReference type="InterPro" id="IPR004638">
    <property type="entry name" value="EmrB-like"/>
</dbReference>
<dbReference type="Pfam" id="PF07690">
    <property type="entry name" value="MFS_1"/>
    <property type="match status" value="1"/>
</dbReference>